<reference evidence="2" key="2">
    <citation type="submission" date="2023-04" db="EMBL/GenBank/DDBJ databases">
        <authorList>
            <person name="Bruccoleri R.E."/>
            <person name="Oakeley E.J."/>
            <person name="Faust A.-M."/>
            <person name="Dessus-Babus S."/>
            <person name="Altorfer M."/>
            <person name="Burckhardt D."/>
            <person name="Oertli M."/>
            <person name="Naumann U."/>
            <person name="Petersen F."/>
            <person name="Wong J."/>
        </authorList>
    </citation>
    <scope>NUCLEOTIDE SEQUENCE</scope>
    <source>
        <strain evidence="2">GSM-AAB239-AS_SAM_17_03QT</strain>
        <tissue evidence="2">Leaf</tissue>
    </source>
</reference>
<dbReference type="EMBL" id="JANAVB010019798">
    <property type="protein sequence ID" value="KAJ6828032.1"/>
    <property type="molecule type" value="Genomic_DNA"/>
</dbReference>
<dbReference type="EMBL" id="JANAVB010035817">
    <property type="protein sequence ID" value="KAJ6804852.1"/>
    <property type="molecule type" value="Genomic_DNA"/>
</dbReference>
<evidence type="ECO:0000313" key="2">
    <source>
        <dbReference type="EMBL" id="KAJ6828032.1"/>
    </source>
</evidence>
<dbReference type="Proteomes" id="UP001140949">
    <property type="component" value="Unassembled WGS sequence"/>
</dbReference>
<gene>
    <name evidence="1" type="ORF">M6B38_185085</name>
    <name evidence="2" type="ORF">M6B38_364680</name>
</gene>
<reference evidence="2" key="1">
    <citation type="journal article" date="2023" name="GigaByte">
        <title>Genome assembly of the bearded iris, Iris pallida Lam.</title>
        <authorList>
            <person name="Bruccoleri R.E."/>
            <person name="Oakeley E.J."/>
            <person name="Faust A.M.E."/>
            <person name="Altorfer M."/>
            <person name="Dessus-Babus S."/>
            <person name="Burckhardt D."/>
            <person name="Oertli M."/>
            <person name="Naumann U."/>
            <person name="Petersen F."/>
            <person name="Wong J."/>
        </authorList>
    </citation>
    <scope>NUCLEOTIDE SEQUENCE</scope>
    <source>
        <strain evidence="2">GSM-AAB239-AS_SAM_17_03QT</strain>
    </source>
</reference>
<name>A0AAX6GHK9_IRIPA</name>
<proteinExistence type="predicted"/>
<organism evidence="2 3">
    <name type="scientific">Iris pallida</name>
    <name type="common">Sweet iris</name>
    <dbReference type="NCBI Taxonomy" id="29817"/>
    <lineage>
        <taxon>Eukaryota</taxon>
        <taxon>Viridiplantae</taxon>
        <taxon>Streptophyta</taxon>
        <taxon>Embryophyta</taxon>
        <taxon>Tracheophyta</taxon>
        <taxon>Spermatophyta</taxon>
        <taxon>Magnoliopsida</taxon>
        <taxon>Liliopsida</taxon>
        <taxon>Asparagales</taxon>
        <taxon>Iridaceae</taxon>
        <taxon>Iridoideae</taxon>
        <taxon>Irideae</taxon>
        <taxon>Iris</taxon>
    </lineage>
</organism>
<protein>
    <recommendedName>
        <fullName evidence="4">Ribosomal protein L4</fullName>
    </recommendedName>
</protein>
<evidence type="ECO:0000313" key="3">
    <source>
        <dbReference type="Proteomes" id="UP001140949"/>
    </source>
</evidence>
<accession>A0AAX6GHK9</accession>
<sequence>MQVLEIVDVETVLRPQPCPWSPQKYRLPTNIGFWETRLVPYESWRAHQRKSRGRGGRRFRGGATAEHGWAVARPQKNLLKYFLMFYSLVWINKFLKDRYFKLHNTSILVPHKLSLKFSPPKF</sequence>
<comment type="caution">
    <text evidence="2">The sequence shown here is derived from an EMBL/GenBank/DDBJ whole genome shotgun (WGS) entry which is preliminary data.</text>
</comment>
<evidence type="ECO:0008006" key="4">
    <source>
        <dbReference type="Google" id="ProtNLM"/>
    </source>
</evidence>
<keyword evidence="3" id="KW-1185">Reference proteome</keyword>
<evidence type="ECO:0000313" key="1">
    <source>
        <dbReference type="EMBL" id="KAJ6804852.1"/>
    </source>
</evidence>
<dbReference type="AlphaFoldDB" id="A0AAX6GHK9"/>